<proteinExistence type="predicted"/>
<name>A0AA38CV40_9MICO</name>
<protein>
    <recommendedName>
        <fullName evidence="4">DUF3137 domain-containing protein</fullName>
    </recommendedName>
</protein>
<dbReference type="Proteomes" id="UP001157161">
    <property type="component" value="Unassembled WGS sequence"/>
</dbReference>
<organism evidence="2 3">
    <name type="scientific">Litorihabitans aurantiacus</name>
    <dbReference type="NCBI Taxonomy" id="1930061"/>
    <lineage>
        <taxon>Bacteria</taxon>
        <taxon>Bacillati</taxon>
        <taxon>Actinomycetota</taxon>
        <taxon>Actinomycetes</taxon>
        <taxon>Micrococcales</taxon>
        <taxon>Beutenbergiaceae</taxon>
        <taxon>Litorihabitans</taxon>
    </lineage>
</organism>
<evidence type="ECO:0008006" key="4">
    <source>
        <dbReference type="Google" id="ProtNLM"/>
    </source>
</evidence>
<accession>A0AA38CV40</accession>
<comment type="caution">
    <text evidence="2">The sequence shown here is derived from an EMBL/GenBank/DDBJ whole genome shotgun (WGS) entry which is preliminary data.</text>
</comment>
<gene>
    <name evidence="2" type="ORF">GCM10025875_32260</name>
</gene>
<dbReference type="RefSeq" id="WP_284251915.1">
    <property type="nucleotide sequence ID" value="NZ_BSUM01000001.1"/>
</dbReference>
<evidence type="ECO:0000313" key="3">
    <source>
        <dbReference type="Proteomes" id="UP001157161"/>
    </source>
</evidence>
<keyword evidence="1" id="KW-1133">Transmembrane helix</keyword>
<reference evidence="2" key="2">
    <citation type="submission" date="2023-02" db="EMBL/GenBank/DDBJ databases">
        <authorList>
            <person name="Sun Q."/>
            <person name="Mori K."/>
        </authorList>
    </citation>
    <scope>NUCLEOTIDE SEQUENCE</scope>
    <source>
        <strain evidence="2">NBRC 112290</strain>
    </source>
</reference>
<evidence type="ECO:0000256" key="1">
    <source>
        <dbReference type="SAM" id="Phobius"/>
    </source>
</evidence>
<feature type="transmembrane region" description="Helical" evidence="1">
    <location>
        <begin position="97"/>
        <end position="124"/>
    </location>
</feature>
<dbReference type="EMBL" id="BSUM01000001">
    <property type="protein sequence ID" value="GMA33234.1"/>
    <property type="molecule type" value="Genomic_DNA"/>
</dbReference>
<feature type="transmembrane region" description="Helical" evidence="1">
    <location>
        <begin position="71"/>
        <end position="91"/>
    </location>
</feature>
<reference evidence="2" key="1">
    <citation type="journal article" date="2014" name="Int. J. Syst. Evol. Microbiol.">
        <title>Complete genome sequence of Corynebacterium casei LMG S-19264T (=DSM 44701T), isolated from a smear-ripened cheese.</title>
        <authorList>
            <consortium name="US DOE Joint Genome Institute (JGI-PGF)"/>
            <person name="Walter F."/>
            <person name="Albersmeier A."/>
            <person name="Kalinowski J."/>
            <person name="Ruckert C."/>
        </authorList>
    </citation>
    <scope>NUCLEOTIDE SEQUENCE</scope>
    <source>
        <strain evidence="2">NBRC 112290</strain>
    </source>
</reference>
<sequence>MSGPREDGRATAPTGHLDAPLARTLRFDALRRRPAREEVARVRGEAAAGAYGDAGREAVGSGRDEPRRMTYWVSGAFAGLVLLIGLIGAVVEREPVFVLFALGSAAAMGLLGGGVAFAVTAAVVASRWRRHTQAAAFADDNGLALSLVVPPEALAAALPAAVRAEEGTHADVLAGVVRGRTLLMGARRREVRTGSDRTSTYHLVWVALRVDGGGGLVDGVADGVAGGSRAAALRMPALAALDRRVRDAVPKGQVVVARDEWLTLGVEGSSGSLAVLEDLLGVLDGVLKS</sequence>
<dbReference type="AlphaFoldDB" id="A0AA38CV40"/>
<keyword evidence="1" id="KW-0812">Transmembrane</keyword>
<keyword evidence="3" id="KW-1185">Reference proteome</keyword>
<evidence type="ECO:0000313" key="2">
    <source>
        <dbReference type="EMBL" id="GMA33234.1"/>
    </source>
</evidence>
<keyword evidence="1" id="KW-0472">Membrane</keyword>